<evidence type="ECO:0000313" key="2">
    <source>
        <dbReference type="Proteomes" id="UP000069771"/>
    </source>
</evidence>
<protein>
    <submittedName>
        <fullName evidence="1">Uncharacterized protein</fullName>
    </submittedName>
</protein>
<keyword evidence="2" id="KW-1185">Reference proteome</keyword>
<dbReference type="EMBL" id="CP011391">
    <property type="protein sequence ID" value="AMK54692.1"/>
    <property type="molecule type" value="Genomic_DNA"/>
</dbReference>
<organism evidence="1 2">
    <name type="scientific">Faecalibaculum rodentium</name>
    <dbReference type="NCBI Taxonomy" id="1702221"/>
    <lineage>
        <taxon>Bacteria</taxon>
        <taxon>Bacillati</taxon>
        <taxon>Bacillota</taxon>
        <taxon>Erysipelotrichia</taxon>
        <taxon>Erysipelotrichales</taxon>
        <taxon>Erysipelotrichaceae</taxon>
        <taxon>Faecalibaculum</taxon>
    </lineage>
</organism>
<sequence>MSRVLQEMLETREQSAFSAGIQKGIQKGMQTGIYAERNRIVTRMLKKGGSSLCNIAELASIPLSVVILIKDCLEQAQDAGETVLN</sequence>
<accession>A0A140DVL5</accession>
<dbReference type="RefSeq" id="WP_067557446.1">
    <property type="nucleotide sequence ID" value="NZ_CAMTBT010000011.1"/>
</dbReference>
<gene>
    <name evidence="1" type="ORF">AALO17_15580</name>
</gene>
<evidence type="ECO:0000313" key="1">
    <source>
        <dbReference type="EMBL" id="AMK54692.1"/>
    </source>
</evidence>
<reference evidence="1 2" key="1">
    <citation type="journal article" date="2016" name="Gut Pathog.">
        <title>Whole genome sequencing of "Faecalibaculum rodentium" ALO17, isolated from C57BL/6J laboratory mouse feces.</title>
        <authorList>
            <person name="Lim S."/>
            <person name="Chang D.H."/>
            <person name="Ahn S."/>
            <person name="Kim B.C."/>
        </authorList>
    </citation>
    <scope>NUCLEOTIDE SEQUENCE [LARGE SCALE GENOMIC DNA]</scope>
    <source>
        <strain evidence="1 2">Alo17</strain>
    </source>
</reference>
<proteinExistence type="predicted"/>
<name>A0A140DVL5_9FIRM</name>
<dbReference type="GeneID" id="78478245"/>
<dbReference type="STRING" id="1702221.AALO17_15580"/>
<dbReference type="Proteomes" id="UP000069771">
    <property type="component" value="Chromosome"/>
</dbReference>
<dbReference type="AlphaFoldDB" id="A0A140DVL5"/>
<dbReference type="KEGG" id="fro:AALO17_15580"/>